<keyword evidence="2" id="KW-1185">Reference proteome</keyword>
<organism evidence="1 2">
    <name type="scientific">Nitrosococcus watsoni (strain C-113)</name>
    <dbReference type="NCBI Taxonomy" id="105559"/>
    <lineage>
        <taxon>Bacteria</taxon>
        <taxon>Pseudomonadati</taxon>
        <taxon>Pseudomonadota</taxon>
        <taxon>Gammaproteobacteria</taxon>
        <taxon>Chromatiales</taxon>
        <taxon>Chromatiaceae</taxon>
        <taxon>Nitrosococcus</taxon>
    </lineage>
</organism>
<protein>
    <submittedName>
        <fullName evidence="1">Uncharacterized protein</fullName>
    </submittedName>
</protein>
<proteinExistence type="predicted"/>
<name>D8K761_NITWC</name>
<dbReference type="EMBL" id="CP002086">
    <property type="protein sequence ID" value="ADJ28738.1"/>
    <property type="molecule type" value="Genomic_DNA"/>
</dbReference>
<sequence length="62" mass="7088">MRVASVTVIRWQLTPQGAPVRMIQNTALMNWQAKGYTHAMDAFIDKTLLSVAWFCVHIQNDI</sequence>
<dbReference type="AlphaFoldDB" id="D8K761"/>
<gene>
    <name evidence="1" type="ordered locus">Nwat_1889</name>
</gene>
<dbReference type="STRING" id="105559.Nwat_1889"/>
<evidence type="ECO:0000313" key="1">
    <source>
        <dbReference type="EMBL" id="ADJ28738.1"/>
    </source>
</evidence>
<reference evidence="1 2" key="1">
    <citation type="submission" date="2010-06" db="EMBL/GenBank/DDBJ databases">
        <title>Complete sequence of chromosome of Nitrosococcus watsoni C-113.</title>
        <authorList>
            <consortium name="US DOE Joint Genome Institute"/>
            <person name="Lucas S."/>
            <person name="Copeland A."/>
            <person name="Lapidus A."/>
            <person name="Cheng J.-F."/>
            <person name="Bruce D."/>
            <person name="Goodwin L."/>
            <person name="Pitluck S."/>
            <person name="Malfatti S.A."/>
            <person name="Chain P.S.G."/>
            <person name="Land M."/>
            <person name="Hauser L."/>
            <person name="Kyrpides N."/>
            <person name="Ivanova N."/>
            <person name="Cambell M.A."/>
            <person name="Heidelberg J.F."/>
            <person name="Klotz M.G."/>
            <person name="Woyke T."/>
        </authorList>
    </citation>
    <scope>NUCLEOTIDE SEQUENCE [LARGE SCALE GENOMIC DNA]</scope>
    <source>
        <strain evidence="1 2">C-113</strain>
    </source>
</reference>
<evidence type="ECO:0000313" key="2">
    <source>
        <dbReference type="Proteomes" id="UP000000393"/>
    </source>
</evidence>
<accession>D8K761</accession>
<dbReference type="KEGG" id="nwa:Nwat_1889"/>
<dbReference type="Proteomes" id="UP000000393">
    <property type="component" value="Chromosome"/>
</dbReference>
<dbReference type="HOGENOM" id="CLU_2899616_0_0_6"/>